<dbReference type="CDD" id="cd01949">
    <property type="entry name" value="GGDEF"/>
    <property type="match status" value="1"/>
</dbReference>
<dbReference type="InterPro" id="IPR043128">
    <property type="entry name" value="Rev_trsase/Diguanyl_cyclase"/>
</dbReference>
<sequence length="467" mass="52535">MGSKLSWSCVRQACLLATLVFILLLLILLPLKIDKEHRAFTNFVRAKHVVPSYVELLGKALSLHDIIDFDSTLLAPFKLDPSRLLLPLGGTLLPEEEQIIRYFDYLYSSKKIPVRDAFIYIGLYKSNAIYVTTPFPEEVKSRLMNKQNSANEFCQILKYCSKDASVESLADDIVLSAPYLDEFTGDIVLSMAAPISSSHEPEHLLGDVIADTSFMASDFMQGKVFEIQPSAYGTEIVITGDSIWARITPDFLFYAMSDHLDNLSFLTYKISVLRFIVLYFPLWLLISATIIIYQIKINNIKQLRVERQRFREAMLLDPATKIYNKKVYETLIFKAVIASQYAVICIDGDKIKTINDSYGHKLGDMAIMQIVEAMRAVFRESDILIRTGGDEFVVILANCPVAKALQLADKLKDNIAQRHFLNMLTVSCGVADSTDYSSFDAVLQAADQALYADKAQKRGHAGDNALR</sequence>
<evidence type="ECO:0000313" key="5">
    <source>
        <dbReference type="Proteomes" id="UP000829384"/>
    </source>
</evidence>
<dbReference type="InterPro" id="IPR029787">
    <property type="entry name" value="Nucleotide_cyclase"/>
</dbReference>
<feature type="transmembrane region" description="Helical" evidence="2">
    <location>
        <begin position="272"/>
        <end position="295"/>
    </location>
</feature>
<organism evidence="4 5">
    <name type="scientific">Shewanella cutis</name>
    <dbReference type="NCBI Taxonomy" id="2766780"/>
    <lineage>
        <taxon>Bacteria</taxon>
        <taxon>Pseudomonadati</taxon>
        <taxon>Pseudomonadota</taxon>
        <taxon>Gammaproteobacteria</taxon>
        <taxon>Alteromonadales</taxon>
        <taxon>Shewanellaceae</taxon>
        <taxon>Shewanella</taxon>
    </lineage>
</organism>
<dbReference type="EC" id="2.7.7.65" evidence="1"/>
<dbReference type="SUPFAM" id="SSF55073">
    <property type="entry name" value="Nucleotide cyclase"/>
    <property type="match status" value="1"/>
</dbReference>
<dbReference type="Pfam" id="PF00990">
    <property type="entry name" value="GGDEF"/>
    <property type="match status" value="1"/>
</dbReference>
<dbReference type="EMBL" id="JACSDI010000033">
    <property type="protein sequence ID" value="MCG9966376.1"/>
    <property type="molecule type" value="Genomic_DNA"/>
</dbReference>
<keyword evidence="2" id="KW-0472">Membrane</keyword>
<proteinExistence type="predicted"/>
<keyword evidence="5" id="KW-1185">Reference proteome</keyword>
<dbReference type="Proteomes" id="UP000829384">
    <property type="component" value="Unassembled WGS sequence"/>
</dbReference>
<dbReference type="InterPro" id="IPR050469">
    <property type="entry name" value="Diguanylate_Cyclase"/>
</dbReference>
<gene>
    <name evidence="4" type="ORF">H9J30_21130</name>
</gene>
<dbReference type="Gene3D" id="3.30.70.270">
    <property type="match status" value="1"/>
</dbReference>
<feature type="transmembrane region" description="Helical" evidence="2">
    <location>
        <begin position="12"/>
        <end position="31"/>
    </location>
</feature>
<keyword evidence="2" id="KW-0812">Transmembrane</keyword>
<evidence type="ECO:0000313" key="4">
    <source>
        <dbReference type="EMBL" id="MCG9966376.1"/>
    </source>
</evidence>
<dbReference type="PANTHER" id="PTHR45138:SF24">
    <property type="entry name" value="DIGUANYLATE CYCLASE DGCC-RELATED"/>
    <property type="match status" value="1"/>
</dbReference>
<evidence type="ECO:0000256" key="1">
    <source>
        <dbReference type="ARBA" id="ARBA00012528"/>
    </source>
</evidence>
<dbReference type="PROSITE" id="PS50887">
    <property type="entry name" value="GGDEF"/>
    <property type="match status" value="1"/>
</dbReference>
<reference evidence="4 5" key="1">
    <citation type="submission" date="2020-08" db="EMBL/GenBank/DDBJ databases">
        <title>Whole genome sequence of Shewanella sp strain PS-2.</title>
        <authorList>
            <person name="Das S.K."/>
        </authorList>
    </citation>
    <scope>NUCLEOTIDE SEQUENCE [LARGE SCALE GENOMIC DNA]</scope>
    <source>
        <strain evidence="4 5">PS-2</strain>
    </source>
</reference>
<evidence type="ECO:0000259" key="3">
    <source>
        <dbReference type="PROSITE" id="PS50887"/>
    </source>
</evidence>
<dbReference type="NCBIfam" id="TIGR00254">
    <property type="entry name" value="GGDEF"/>
    <property type="match status" value="1"/>
</dbReference>
<feature type="domain" description="GGDEF" evidence="3">
    <location>
        <begin position="339"/>
        <end position="467"/>
    </location>
</feature>
<protein>
    <recommendedName>
        <fullName evidence="1">diguanylate cyclase</fullName>
        <ecNumber evidence="1">2.7.7.65</ecNumber>
    </recommendedName>
</protein>
<accession>A0ABS9R3S5</accession>
<name>A0ABS9R3S5_9GAMM</name>
<dbReference type="SMART" id="SM00267">
    <property type="entry name" value="GGDEF"/>
    <property type="match status" value="1"/>
</dbReference>
<dbReference type="InterPro" id="IPR000160">
    <property type="entry name" value="GGDEF_dom"/>
</dbReference>
<evidence type="ECO:0000256" key="2">
    <source>
        <dbReference type="SAM" id="Phobius"/>
    </source>
</evidence>
<keyword evidence="2" id="KW-1133">Transmembrane helix</keyword>
<dbReference type="PANTHER" id="PTHR45138">
    <property type="entry name" value="REGULATORY COMPONENTS OF SENSORY TRANSDUCTION SYSTEM"/>
    <property type="match status" value="1"/>
</dbReference>
<comment type="caution">
    <text evidence="4">The sequence shown here is derived from an EMBL/GenBank/DDBJ whole genome shotgun (WGS) entry which is preliminary data.</text>
</comment>